<organism evidence="2 3">
    <name type="scientific">candidate division WOR_3 bacterium SM23_60</name>
    <dbReference type="NCBI Taxonomy" id="1703780"/>
    <lineage>
        <taxon>Bacteria</taxon>
        <taxon>Bacteria division WOR-3</taxon>
    </lineage>
</organism>
<reference evidence="2 3" key="1">
    <citation type="journal article" date="2015" name="Microbiome">
        <title>Genomic resolution of linkages in carbon, nitrogen, and sulfur cycling among widespread estuary sediment bacteria.</title>
        <authorList>
            <person name="Baker B.J."/>
            <person name="Lazar C.S."/>
            <person name="Teske A.P."/>
            <person name="Dick G.J."/>
        </authorList>
    </citation>
    <scope>NUCLEOTIDE SEQUENCE [LARGE SCALE GENOMIC DNA]</scope>
    <source>
        <strain evidence="2">SM23_60</strain>
    </source>
</reference>
<keyword evidence="1" id="KW-0472">Membrane</keyword>
<sequence length="158" mass="16997">MEFGEFTSNQNKGIALLVALGTMIIILIIGALSVYVITRGLNVTEGQTRYETAYNAAVASLEIGMKRAEYISQNPGIPDTSDVMQVGAYTCSVTVERTSAVAMVLSGTAMKFARAIAGPGSTPSTGSYRTYYICAKSVGRTNEQVMLEVLQRYTIFNP</sequence>
<keyword evidence="1" id="KW-1133">Transmembrane helix</keyword>
<evidence type="ECO:0008006" key="4">
    <source>
        <dbReference type="Google" id="ProtNLM"/>
    </source>
</evidence>
<dbReference type="Proteomes" id="UP000051096">
    <property type="component" value="Unassembled WGS sequence"/>
</dbReference>
<dbReference type="EMBL" id="LJUO01000116">
    <property type="protein sequence ID" value="KPK69654.1"/>
    <property type="molecule type" value="Genomic_DNA"/>
</dbReference>
<accession>A0A0S8G9M0</accession>
<dbReference type="AlphaFoldDB" id="A0A0S8G9M0"/>
<protein>
    <recommendedName>
        <fullName evidence="4">Type 4 fimbrial biogenesis protein PilX N-terminal domain-containing protein</fullName>
    </recommendedName>
</protein>
<comment type="caution">
    <text evidence="2">The sequence shown here is derived from an EMBL/GenBank/DDBJ whole genome shotgun (WGS) entry which is preliminary data.</text>
</comment>
<evidence type="ECO:0000313" key="3">
    <source>
        <dbReference type="Proteomes" id="UP000051096"/>
    </source>
</evidence>
<keyword evidence="1" id="KW-0812">Transmembrane</keyword>
<evidence type="ECO:0000256" key="1">
    <source>
        <dbReference type="SAM" id="Phobius"/>
    </source>
</evidence>
<evidence type="ECO:0000313" key="2">
    <source>
        <dbReference type="EMBL" id="KPK69654.1"/>
    </source>
</evidence>
<proteinExistence type="predicted"/>
<name>A0A0S8G9M0_UNCW3</name>
<feature type="transmembrane region" description="Helical" evidence="1">
    <location>
        <begin position="14"/>
        <end position="37"/>
    </location>
</feature>
<gene>
    <name evidence="2" type="ORF">AMJ87_10085</name>
</gene>